<name>A0AAD5VVM0_9AGAR</name>
<keyword evidence="1" id="KW-0812">Transmembrane</keyword>
<evidence type="ECO:0000256" key="1">
    <source>
        <dbReference type="SAM" id="Phobius"/>
    </source>
</evidence>
<keyword evidence="1" id="KW-0472">Membrane</keyword>
<organism evidence="2 3">
    <name type="scientific">Leucocoprinus birnbaumii</name>
    <dbReference type="NCBI Taxonomy" id="56174"/>
    <lineage>
        <taxon>Eukaryota</taxon>
        <taxon>Fungi</taxon>
        <taxon>Dikarya</taxon>
        <taxon>Basidiomycota</taxon>
        <taxon>Agaricomycotina</taxon>
        <taxon>Agaricomycetes</taxon>
        <taxon>Agaricomycetidae</taxon>
        <taxon>Agaricales</taxon>
        <taxon>Agaricineae</taxon>
        <taxon>Agaricaceae</taxon>
        <taxon>Leucocoprinus</taxon>
    </lineage>
</organism>
<gene>
    <name evidence="2" type="ORF">NP233_g5202</name>
</gene>
<reference evidence="2" key="1">
    <citation type="submission" date="2022-07" db="EMBL/GenBank/DDBJ databases">
        <title>Genome Sequence of Leucocoprinus birnbaumii.</title>
        <authorList>
            <person name="Buettner E."/>
        </authorList>
    </citation>
    <scope>NUCLEOTIDE SEQUENCE</scope>
    <source>
        <strain evidence="2">VT141</strain>
    </source>
</reference>
<evidence type="ECO:0000313" key="3">
    <source>
        <dbReference type="Proteomes" id="UP001213000"/>
    </source>
</evidence>
<dbReference type="EMBL" id="JANIEX010000301">
    <property type="protein sequence ID" value="KAJ3569205.1"/>
    <property type="molecule type" value="Genomic_DNA"/>
</dbReference>
<evidence type="ECO:0000313" key="2">
    <source>
        <dbReference type="EMBL" id="KAJ3569205.1"/>
    </source>
</evidence>
<sequence>MHHITFESLTSDQNLRNAHLYTLPPSPSPEDHTLTLSSCSLQPTIPKEPNYGFDSLFGLLASFVTVPLYLYASQRGKSRVWNDIIDAPHHLSQLCVPLPHLPYHPSYRKLYRAISLC</sequence>
<accession>A0AAD5VVM0</accession>
<proteinExistence type="predicted"/>
<protein>
    <submittedName>
        <fullName evidence="2">Uncharacterized protein</fullName>
    </submittedName>
</protein>
<dbReference type="Proteomes" id="UP001213000">
    <property type="component" value="Unassembled WGS sequence"/>
</dbReference>
<comment type="caution">
    <text evidence="2">The sequence shown here is derived from an EMBL/GenBank/DDBJ whole genome shotgun (WGS) entry which is preliminary data.</text>
</comment>
<feature type="transmembrane region" description="Helical" evidence="1">
    <location>
        <begin position="51"/>
        <end position="72"/>
    </location>
</feature>
<dbReference type="AlphaFoldDB" id="A0AAD5VVM0"/>
<keyword evidence="3" id="KW-1185">Reference proteome</keyword>
<keyword evidence="1" id="KW-1133">Transmembrane helix</keyword>